<name>A0ABP6TCX5_9ACTN</name>
<protein>
    <submittedName>
        <fullName evidence="5">Helix-turn-helix transcriptional regulator</fullName>
    </submittedName>
</protein>
<dbReference type="PANTHER" id="PTHR11019:SF159">
    <property type="entry name" value="TRANSCRIPTIONAL REGULATOR-RELATED"/>
    <property type="match status" value="1"/>
</dbReference>
<keyword evidence="6" id="KW-1185">Reference proteome</keyword>
<evidence type="ECO:0000256" key="3">
    <source>
        <dbReference type="SAM" id="MobiDB-lite"/>
    </source>
</evidence>
<evidence type="ECO:0000259" key="4">
    <source>
        <dbReference type="PROSITE" id="PS01124"/>
    </source>
</evidence>
<dbReference type="SUPFAM" id="SSF51182">
    <property type="entry name" value="RmlC-like cupins"/>
    <property type="match status" value="1"/>
</dbReference>
<dbReference type="SMART" id="SM00342">
    <property type="entry name" value="HTH_ARAC"/>
    <property type="match status" value="1"/>
</dbReference>
<feature type="compositionally biased region" description="Basic and acidic residues" evidence="3">
    <location>
        <begin position="19"/>
        <end position="30"/>
    </location>
</feature>
<comment type="caution">
    <text evidence="5">The sequence shown here is derived from an EMBL/GenBank/DDBJ whole genome shotgun (WGS) entry which is preliminary data.</text>
</comment>
<dbReference type="Proteomes" id="UP001501676">
    <property type="component" value="Unassembled WGS sequence"/>
</dbReference>
<keyword evidence="1" id="KW-0805">Transcription regulation</keyword>
<accession>A0ABP6TCX5</accession>
<dbReference type="InterPro" id="IPR009057">
    <property type="entry name" value="Homeodomain-like_sf"/>
</dbReference>
<evidence type="ECO:0000313" key="5">
    <source>
        <dbReference type="EMBL" id="GAA3397558.1"/>
    </source>
</evidence>
<dbReference type="Gene3D" id="1.10.10.60">
    <property type="entry name" value="Homeodomain-like"/>
    <property type="match status" value="1"/>
</dbReference>
<dbReference type="SUPFAM" id="SSF46689">
    <property type="entry name" value="Homeodomain-like"/>
    <property type="match status" value="2"/>
</dbReference>
<gene>
    <name evidence="5" type="ORF">GCM10020369_78190</name>
</gene>
<feature type="domain" description="HTH araC/xylS-type" evidence="4">
    <location>
        <begin position="180"/>
        <end position="277"/>
    </location>
</feature>
<evidence type="ECO:0000256" key="2">
    <source>
        <dbReference type="ARBA" id="ARBA00023163"/>
    </source>
</evidence>
<evidence type="ECO:0000256" key="1">
    <source>
        <dbReference type="ARBA" id="ARBA00023015"/>
    </source>
</evidence>
<evidence type="ECO:0000313" key="6">
    <source>
        <dbReference type="Proteomes" id="UP001501676"/>
    </source>
</evidence>
<dbReference type="Pfam" id="PF12833">
    <property type="entry name" value="HTH_18"/>
    <property type="match status" value="1"/>
</dbReference>
<dbReference type="PROSITE" id="PS01124">
    <property type="entry name" value="HTH_ARAC_FAMILY_2"/>
    <property type="match status" value="1"/>
</dbReference>
<dbReference type="InterPro" id="IPR018060">
    <property type="entry name" value="HTH_AraC"/>
</dbReference>
<dbReference type="InterPro" id="IPR011051">
    <property type="entry name" value="RmlC_Cupin_sf"/>
</dbReference>
<proteinExistence type="predicted"/>
<feature type="region of interest" description="Disordered" evidence="3">
    <location>
        <begin position="1"/>
        <end position="38"/>
    </location>
</feature>
<dbReference type="PANTHER" id="PTHR11019">
    <property type="entry name" value="HTH-TYPE TRANSCRIPTIONAL REGULATOR NIMR"/>
    <property type="match status" value="1"/>
</dbReference>
<keyword evidence="2" id="KW-0804">Transcription</keyword>
<dbReference type="CDD" id="cd06124">
    <property type="entry name" value="cupin_NimR-like_N"/>
    <property type="match status" value="1"/>
</dbReference>
<organism evidence="5 6">
    <name type="scientific">Cryptosporangium minutisporangium</name>
    <dbReference type="NCBI Taxonomy" id="113569"/>
    <lineage>
        <taxon>Bacteria</taxon>
        <taxon>Bacillati</taxon>
        <taxon>Actinomycetota</taxon>
        <taxon>Actinomycetes</taxon>
        <taxon>Cryptosporangiales</taxon>
        <taxon>Cryptosporangiaceae</taxon>
        <taxon>Cryptosporangium</taxon>
    </lineage>
</organism>
<dbReference type="EMBL" id="BAAAYN010000067">
    <property type="protein sequence ID" value="GAA3397558.1"/>
    <property type="molecule type" value="Genomic_DNA"/>
</dbReference>
<sequence>MRHVGAEPPEPPEPPELEGPEREGPEREGPELEGPEPDVRCYAVSHPGGPVRLPQDPAWHQLVYAVQGVLTVDTPVGAWVVPPHRAAWVPAGVTHRLLLSGRTTLRTLYLQRELALLPPICRVVDVSPLVRELILEAVRSAPLRMADPVSARLVGVLADQLATLPETALRLPVPRDPRAAAVAALLRTDPALDVSVDVLARRANASRRALERVFRAETGMSVGQWRRRYRMLEALRLLAAGESATSVAARVGYATPSAFSAAFRAELGGTPARWFDR</sequence>
<dbReference type="RefSeq" id="WP_345733378.1">
    <property type="nucleotide sequence ID" value="NZ_BAAAYN010000067.1"/>
</dbReference>
<reference evidence="6" key="1">
    <citation type="journal article" date="2019" name="Int. J. Syst. Evol. Microbiol.">
        <title>The Global Catalogue of Microorganisms (GCM) 10K type strain sequencing project: providing services to taxonomists for standard genome sequencing and annotation.</title>
        <authorList>
            <consortium name="The Broad Institute Genomics Platform"/>
            <consortium name="The Broad Institute Genome Sequencing Center for Infectious Disease"/>
            <person name="Wu L."/>
            <person name="Ma J."/>
        </authorList>
    </citation>
    <scope>NUCLEOTIDE SEQUENCE [LARGE SCALE GENOMIC DNA]</scope>
    <source>
        <strain evidence="6">JCM 9458</strain>
    </source>
</reference>